<dbReference type="Pfam" id="PF18186">
    <property type="entry name" value="SLATT_4"/>
    <property type="match status" value="1"/>
</dbReference>
<comment type="caution">
    <text evidence="2">The sequence shown here is derived from an EMBL/GenBank/DDBJ whole genome shotgun (WGS) entry which is preliminary data.</text>
</comment>
<name>S7Z0W0_STRMT</name>
<feature type="domain" description="SMODS and SLOG-associating 2TM effector" evidence="1">
    <location>
        <begin position="2"/>
        <end position="91"/>
    </location>
</feature>
<dbReference type="InterPro" id="IPR040811">
    <property type="entry name" value="SLATT_4"/>
</dbReference>
<evidence type="ECO:0000313" key="2">
    <source>
        <dbReference type="EMBL" id="EPR93883.1"/>
    </source>
</evidence>
<protein>
    <recommendedName>
        <fullName evidence="1">SMODS and SLOG-associating 2TM effector domain-containing protein</fullName>
    </recommendedName>
</protein>
<proteinExistence type="predicted"/>
<dbReference type="NCBIfam" id="NF033632">
    <property type="entry name" value="SLATT_4"/>
    <property type="match status" value="1"/>
</dbReference>
<accession>S7Z0W0</accession>
<dbReference type="AlphaFoldDB" id="S7Z0W0"/>
<dbReference type="PATRIC" id="fig|1340486.4.peg.1612"/>
<sequence length="105" mass="12030">MFFQSFEIQKSITNHKNSATELLIIRNKLQLLLVEIKLRNKSEIEIVELYRQLVDKLADVYKTAPNTTDKAVKLAANALKVSKDNEFSDAEIDINLPDSLRRNAL</sequence>
<gene>
    <name evidence="2" type="ORF">M060_07540</name>
</gene>
<dbReference type="Proteomes" id="UP000014973">
    <property type="component" value="Unassembled WGS sequence"/>
</dbReference>
<evidence type="ECO:0000313" key="3">
    <source>
        <dbReference type="Proteomes" id="UP000014973"/>
    </source>
</evidence>
<reference evidence="2 3" key="1">
    <citation type="submission" date="2013-06" db="EMBL/GenBank/DDBJ databases">
        <title>Genome sequencing of Streptococcus mitis strains.</title>
        <authorList>
            <person name="Ikryannikova L.N."/>
            <person name="Ilina E.N."/>
            <person name="Kostryukova E.S."/>
            <person name="Semashko T.A."/>
            <person name="Savinova T.A."/>
            <person name="Karpova I.Y."/>
            <person name="Larin A.K."/>
            <person name="Ischenko D.S."/>
            <person name="Dubovickaya V.A."/>
            <person name="Sidorenko S.V."/>
            <person name="Govorun V.M."/>
        </authorList>
    </citation>
    <scope>NUCLEOTIDE SEQUENCE [LARGE SCALE GENOMIC DNA]</scope>
    <source>
        <strain evidence="2 3">29/42</strain>
    </source>
</reference>
<dbReference type="EMBL" id="ATAB01000011">
    <property type="protein sequence ID" value="EPR93883.1"/>
    <property type="molecule type" value="Genomic_DNA"/>
</dbReference>
<organism evidence="2 3">
    <name type="scientific">Streptococcus mitis 29/42</name>
    <dbReference type="NCBI Taxonomy" id="1340486"/>
    <lineage>
        <taxon>Bacteria</taxon>
        <taxon>Bacillati</taxon>
        <taxon>Bacillota</taxon>
        <taxon>Bacilli</taxon>
        <taxon>Lactobacillales</taxon>
        <taxon>Streptococcaceae</taxon>
        <taxon>Streptococcus</taxon>
        <taxon>Streptococcus mitis group</taxon>
    </lineage>
</organism>
<evidence type="ECO:0000259" key="1">
    <source>
        <dbReference type="Pfam" id="PF18186"/>
    </source>
</evidence>